<dbReference type="OrthoDB" id="2376751at2"/>
<dbReference type="InterPro" id="IPR015231">
    <property type="entry name" value="DUF1934"/>
</dbReference>
<dbReference type="STRING" id="392015.SAMN05421543_10565"/>
<reference evidence="2" key="1">
    <citation type="submission" date="2016-10" db="EMBL/GenBank/DDBJ databases">
        <authorList>
            <person name="Varghese N."/>
        </authorList>
    </citation>
    <scope>NUCLEOTIDE SEQUENCE [LARGE SCALE GENOMIC DNA]</scope>
    <source>
        <strain evidence="2">DSM 17980</strain>
    </source>
</reference>
<dbReference type="Gene3D" id="2.40.128.20">
    <property type="match status" value="1"/>
</dbReference>
<organism evidence="1 2">
    <name type="scientific">Alicyclobacillus macrosporangiidus</name>
    <dbReference type="NCBI Taxonomy" id="392015"/>
    <lineage>
        <taxon>Bacteria</taxon>
        <taxon>Bacillati</taxon>
        <taxon>Bacillota</taxon>
        <taxon>Bacilli</taxon>
        <taxon>Bacillales</taxon>
        <taxon>Alicyclobacillaceae</taxon>
        <taxon>Alicyclobacillus</taxon>
    </lineage>
</organism>
<dbReference type="Pfam" id="PF09148">
    <property type="entry name" value="DUF1934"/>
    <property type="match status" value="1"/>
</dbReference>
<accession>A0A1I7HRU0</accession>
<proteinExistence type="predicted"/>
<dbReference type="InterPro" id="IPR012674">
    <property type="entry name" value="Calycin"/>
</dbReference>
<dbReference type="SUPFAM" id="SSF50814">
    <property type="entry name" value="Lipocalins"/>
    <property type="match status" value="1"/>
</dbReference>
<dbReference type="AlphaFoldDB" id="A0A1I7HRU0"/>
<keyword evidence="2" id="KW-1185">Reference proteome</keyword>
<sequence>MYWLAADDFRKPVTVSWVRRVSEVDSVASPEDLGTAEVQVERCKADGVWVQRAGTHFLTYADPADRPGDGRRPDQTTLRLKPDQVVLSRFGEIAWHHTFASGRETASSIHAGSGHIPLQVHTERLLVRIGEQGGAVRCRYRLSLGGWTQSVRLLITWRA</sequence>
<protein>
    <submittedName>
        <fullName evidence="1">Uncharacterized beta-barrel protein YwiB, DUF1934 family</fullName>
    </submittedName>
</protein>
<dbReference type="EMBL" id="FPBV01000005">
    <property type="protein sequence ID" value="SFU63370.1"/>
    <property type="molecule type" value="Genomic_DNA"/>
</dbReference>
<evidence type="ECO:0000313" key="1">
    <source>
        <dbReference type="EMBL" id="SFU63370.1"/>
    </source>
</evidence>
<dbReference type="RefSeq" id="WP_074950583.1">
    <property type="nucleotide sequence ID" value="NZ_FPBV01000005.1"/>
</dbReference>
<dbReference type="Proteomes" id="UP000183508">
    <property type="component" value="Unassembled WGS sequence"/>
</dbReference>
<gene>
    <name evidence="1" type="ORF">SAMN05421543_10565</name>
</gene>
<evidence type="ECO:0000313" key="2">
    <source>
        <dbReference type="Proteomes" id="UP000183508"/>
    </source>
</evidence>
<name>A0A1I7HRU0_9BACL</name>